<proteinExistence type="inferred from homology"/>
<organism evidence="4 5">
    <name type="scientific">Nocardioides islandensis</name>
    <dbReference type="NCBI Taxonomy" id="433663"/>
    <lineage>
        <taxon>Bacteria</taxon>
        <taxon>Bacillati</taxon>
        <taxon>Actinomycetota</taxon>
        <taxon>Actinomycetes</taxon>
        <taxon>Propionibacteriales</taxon>
        <taxon>Nocardioidaceae</taxon>
        <taxon>Nocardioides</taxon>
    </lineage>
</organism>
<dbReference type="Gene3D" id="3.40.50.720">
    <property type="entry name" value="NAD(P)-binding Rossmann-like Domain"/>
    <property type="match status" value="1"/>
</dbReference>
<protein>
    <submittedName>
        <fullName evidence="4">Gfo/Idh/MocA family oxidoreductase</fullName>
    </submittedName>
</protein>
<dbReference type="AlphaFoldDB" id="A0A930VAY0"/>
<dbReference type="InterPro" id="IPR051317">
    <property type="entry name" value="Gfo/Idh/MocA_oxidoreduct"/>
</dbReference>
<reference evidence="4" key="1">
    <citation type="submission" date="2020-11" db="EMBL/GenBank/DDBJ databases">
        <title>Nocardioides sp. nov., isolated from Soil of Cynanchum wilfordii Hemsley rhizosphere.</title>
        <authorList>
            <person name="Lee J.-S."/>
            <person name="Suh M.K."/>
            <person name="Kim J.-S."/>
        </authorList>
    </citation>
    <scope>NUCLEOTIDE SEQUENCE</scope>
    <source>
        <strain evidence="4">KCTC 19275</strain>
    </source>
</reference>
<dbReference type="InterPro" id="IPR036291">
    <property type="entry name" value="NAD(P)-bd_dom_sf"/>
</dbReference>
<evidence type="ECO:0000313" key="5">
    <source>
        <dbReference type="Proteomes" id="UP000640489"/>
    </source>
</evidence>
<keyword evidence="2" id="KW-0560">Oxidoreductase</keyword>
<feature type="domain" description="Gfo/Idh/MocA-like oxidoreductase N-terminal" evidence="3">
    <location>
        <begin position="5"/>
        <end position="100"/>
    </location>
</feature>
<evidence type="ECO:0000313" key="4">
    <source>
        <dbReference type="EMBL" id="MBF4762241.1"/>
    </source>
</evidence>
<evidence type="ECO:0000256" key="2">
    <source>
        <dbReference type="ARBA" id="ARBA00023002"/>
    </source>
</evidence>
<dbReference type="PANTHER" id="PTHR43708">
    <property type="entry name" value="CONSERVED EXPRESSED OXIDOREDUCTASE (EUROFUNG)"/>
    <property type="match status" value="1"/>
</dbReference>
<comment type="caution">
    <text evidence="4">The sequence shown here is derived from an EMBL/GenBank/DDBJ whole genome shotgun (WGS) entry which is preliminary data.</text>
</comment>
<name>A0A930VAY0_9ACTN</name>
<evidence type="ECO:0000256" key="1">
    <source>
        <dbReference type="ARBA" id="ARBA00010928"/>
    </source>
</evidence>
<accession>A0A930VAY0</accession>
<dbReference type="RefSeq" id="WP_194705378.1">
    <property type="nucleotide sequence ID" value="NZ_JADKPN010000001.1"/>
</dbReference>
<dbReference type="Pfam" id="PF01408">
    <property type="entry name" value="GFO_IDH_MocA"/>
    <property type="match status" value="1"/>
</dbReference>
<dbReference type="GO" id="GO:0016491">
    <property type="term" value="F:oxidoreductase activity"/>
    <property type="evidence" value="ECO:0007669"/>
    <property type="project" value="UniProtKB-KW"/>
</dbReference>
<comment type="similarity">
    <text evidence="1">Belongs to the Gfo/Idh/MocA family.</text>
</comment>
<dbReference type="GO" id="GO:0000166">
    <property type="term" value="F:nucleotide binding"/>
    <property type="evidence" value="ECO:0007669"/>
    <property type="project" value="InterPro"/>
</dbReference>
<dbReference type="Gene3D" id="3.30.360.10">
    <property type="entry name" value="Dihydrodipicolinate Reductase, domain 2"/>
    <property type="match status" value="1"/>
</dbReference>
<dbReference type="PANTHER" id="PTHR43708:SF5">
    <property type="entry name" value="CONSERVED EXPRESSED OXIDOREDUCTASE (EUROFUNG)-RELATED"/>
    <property type="match status" value="1"/>
</dbReference>
<dbReference type="SUPFAM" id="SSF51735">
    <property type="entry name" value="NAD(P)-binding Rossmann-fold domains"/>
    <property type="match status" value="1"/>
</dbReference>
<dbReference type="EMBL" id="JADKPN010000001">
    <property type="protein sequence ID" value="MBF4762241.1"/>
    <property type="molecule type" value="Genomic_DNA"/>
</dbReference>
<dbReference type="InterPro" id="IPR000683">
    <property type="entry name" value="Gfo/Idh/MocA-like_OxRdtase_N"/>
</dbReference>
<sequence length="315" mass="33058">MTSLRLGLVGAGAQAADVIVPALMSTPGTSLAAIGSADGSARELAETWGVEGVQAEVDEFLGVGEFDAAVVASTPADSEAALATAQRLGLPVYLAGPPASGAGALREYKRANADRDTPLTSAVGLHLRYAATTRAALERVAAHGRVVHVAMDCHVDGPRTGLWGRELLDTFLLSSGLHPLAVMADVLGWPEVGALTSGEVTQTRRDDCFVTADFTTRTARGSLRMSNTRNRLDFAATITCQDGTSVTWNLDEVVTYRPGTAEEARFVPGAVATGWAGHAAALAEFRDAVNGKTESRATVEQLVVVMEWIERLRAS</sequence>
<evidence type="ECO:0000259" key="3">
    <source>
        <dbReference type="Pfam" id="PF01408"/>
    </source>
</evidence>
<gene>
    <name evidence="4" type="ORF">ISU07_03810</name>
</gene>
<dbReference type="Proteomes" id="UP000640489">
    <property type="component" value="Unassembled WGS sequence"/>
</dbReference>
<keyword evidence="5" id="KW-1185">Reference proteome</keyword>